<dbReference type="Proteomes" id="UP000525158">
    <property type="component" value="Unassembled WGS sequence"/>
</dbReference>
<evidence type="ECO:0000256" key="3">
    <source>
        <dbReference type="ARBA" id="ARBA00068693"/>
    </source>
</evidence>
<dbReference type="SMART" id="SM00685">
    <property type="entry name" value="DM14"/>
    <property type="match status" value="4"/>
</dbReference>
<dbReference type="SMART" id="SM00239">
    <property type="entry name" value="C2"/>
    <property type="match status" value="1"/>
</dbReference>
<name>A0A7L1J585_SMUAF</name>
<reference evidence="6 7" key="1">
    <citation type="submission" date="2019-09" db="EMBL/GenBank/DDBJ databases">
        <title>Bird 10,000 Genomes (B10K) Project - Family phase.</title>
        <authorList>
            <person name="Zhang G."/>
        </authorList>
    </citation>
    <scope>NUCLEOTIDE SEQUENCE [LARGE SCALE GENOMIC DNA]</scope>
    <source>
        <strain evidence="6">B10K-DU-002-36</strain>
        <tissue evidence="6">Muscle</tissue>
    </source>
</reference>
<evidence type="ECO:0000259" key="5">
    <source>
        <dbReference type="PROSITE" id="PS50004"/>
    </source>
</evidence>
<dbReference type="InterPro" id="IPR000008">
    <property type="entry name" value="C2_dom"/>
</dbReference>
<evidence type="ECO:0000313" key="6">
    <source>
        <dbReference type="EMBL" id="NXN45176.1"/>
    </source>
</evidence>
<evidence type="ECO:0000313" key="7">
    <source>
        <dbReference type="Proteomes" id="UP000525158"/>
    </source>
</evidence>
<feature type="compositionally biased region" description="Acidic residues" evidence="4">
    <location>
        <begin position="432"/>
        <end position="450"/>
    </location>
</feature>
<feature type="non-terminal residue" evidence="6">
    <location>
        <position position="1"/>
    </location>
</feature>
<sequence length="798" mass="89211">QLGLFVDFNPEEMLLGAEEGGDDGDLEAELAALTGAKVKEVKSKPKGKTPLPMDHIEKMAAECMKDLNEDDEEEADDEDLEKDTDLLAELQAVLGVEGETGSCEDETIAMEPSSAEPENEQPELQPQVGKSFVELQQTIEKRIADYRTAIFNAKESGESAKIRRFERGLKTLETMLAAVKKGKKINEEEMPPPVATGKSSSHLSQATGVELENSGDSVGMPNTCILCVKSQHCFILPDVQKSRTRAILLMRQKEYKLAALKAKQQGDLEKAKEYMKAGKKFNMVLEALDSGQPIDIQNMPPSPQGKACLTKKHCNLHVLKSESCGISLSVLFQASLQQPKTVLEALQQRLEKYKSAAAQAKASGDDRKGRMHERIAKQYQDAIRAHKAGRKVNFSELPVPPGFPPLPGVAATDGDSTVAAVLESASKLANMEENDEEEEVMPSAVAEEESSPEHVKRATSPSTLDKAESMDHLPTAAREQLEFLENRKKQYMKAAVKAKKENNLEQAKMYLRTAKSFDPKIEQAKCGKPVDISKLPSPPTDDEGDFIFVHHEDVRLSQKADEVYAQLIKLLKDQHERCLQYSKQFMHLGNVAETTRFEKLAQGCKKDMDILQLARAQGMDPPSHHFEERTFKMIRIFSELNSTEMHLLIVRGINLPAPPGVSPRDLDAFVKFEFQYPSAEQPQKSKTPVINNNNSPEYNQLFKLNINRNHRGFRRAIRSKGIKFEVFHKGSFFRSDKQVGTAHLKLEKLESECEVREIIEIFDGRKPTGGKLEVKVRLREPLSGQDLQTITENWLVLE</sequence>
<gene>
    <name evidence="6" type="primary">Cc2d1b</name>
    <name evidence="6" type="ORF">RHIAFR_R03109</name>
</gene>
<dbReference type="InterPro" id="IPR037772">
    <property type="entry name" value="C2_Freud"/>
</dbReference>
<keyword evidence="2" id="KW-0175">Coiled coil</keyword>
<dbReference type="Gene3D" id="2.60.40.150">
    <property type="entry name" value="C2 domain"/>
    <property type="match status" value="1"/>
</dbReference>
<dbReference type="CDD" id="cd08690">
    <property type="entry name" value="C2_Freud-1"/>
    <property type="match status" value="1"/>
</dbReference>
<keyword evidence="7" id="KW-1185">Reference proteome</keyword>
<dbReference type="FunFam" id="2.60.40.150:FF:000104">
    <property type="entry name" value="coiled-coil and C2 domain-containing protein 1B"/>
    <property type="match status" value="1"/>
</dbReference>
<comment type="similarity">
    <text evidence="1">Belongs to the CC2D1 family.</text>
</comment>
<dbReference type="Pfam" id="PF00168">
    <property type="entry name" value="C2"/>
    <property type="match status" value="1"/>
</dbReference>
<accession>A0A7L1J585</accession>
<dbReference type="PROSITE" id="PS50004">
    <property type="entry name" value="C2"/>
    <property type="match status" value="1"/>
</dbReference>
<evidence type="ECO:0000256" key="2">
    <source>
        <dbReference type="ARBA" id="ARBA00023054"/>
    </source>
</evidence>
<evidence type="ECO:0000256" key="1">
    <source>
        <dbReference type="ARBA" id="ARBA00010672"/>
    </source>
</evidence>
<protein>
    <recommendedName>
        <fullName evidence="3">Coiled-coil and C2 domain-containing protein 1B</fullName>
    </recommendedName>
</protein>
<comment type="caution">
    <text evidence="6">The sequence shown here is derived from an EMBL/GenBank/DDBJ whole genome shotgun (WGS) entry which is preliminary data.</text>
</comment>
<dbReference type="EMBL" id="VXBO01011798">
    <property type="protein sequence ID" value="NXN45176.1"/>
    <property type="molecule type" value="Genomic_DNA"/>
</dbReference>
<dbReference type="InterPro" id="IPR039725">
    <property type="entry name" value="CC2D1A/B"/>
</dbReference>
<feature type="region of interest" description="Disordered" evidence="4">
    <location>
        <begin position="105"/>
        <end position="125"/>
    </location>
</feature>
<proteinExistence type="inferred from homology"/>
<dbReference type="SUPFAM" id="SSF49562">
    <property type="entry name" value="C2 domain (Calcium/lipid-binding domain, CaLB)"/>
    <property type="match status" value="1"/>
</dbReference>
<dbReference type="Pfam" id="PF21528">
    <property type="entry name" value="CC2D1A-B_DM14"/>
    <property type="match status" value="4"/>
</dbReference>
<evidence type="ECO:0000256" key="4">
    <source>
        <dbReference type="SAM" id="MobiDB-lite"/>
    </source>
</evidence>
<organism evidence="6 7">
    <name type="scientific">Smutsornis africanus</name>
    <name type="common">Double-banded courser</name>
    <name type="synonym">Rhinoptilus africanus</name>
    <dbReference type="NCBI Taxonomy" id="240209"/>
    <lineage>
        <taxon>Eukaryota</taxon>
        <taxon>Metazoa</taxon>
        <taxon>Chordata</taxon>
        <taxon>Craniata</taxon>
        <taxon>Vertebrata</taxon>
        <taxon>Euteleostomi</taxon>
        <taxon>Archelosauria</taxon>
        <taxon>Archosauria</taxon>
        <taxon>Dinosauria</taxon>
        <taxon>Saurischia</taxon>
        <taxon>Theropoda</taxon>
        <taxon>Coelurosauria</taxon>
        <taxon>Aves</taxon>
        <taxon>Neognathae</taxon>
        <taxon>Neoaves</taxon>
        <taxon>Charadriiformes</taxon>
        <taxon>Glareolidae</taxon>
        <taxon>Rhinoptilus</taxon>
    </lineage>
</organism>
<dbReference type="GO" id="GO:0001227">
    <property type="term" value="F:DNA-binding transcription repressor activity, RNA polymerase II-specific"/>
    <property type="evidence" value="ECO:0007669"/>
    <property type="project" value="InterPro"/>
</dbReference>
<dbReference type="PANTHER" id="PTHR13076:SF5">
    <property type="entry name" value="COILED-COIL AND C2 DOMAIN-CONTAINING PROTEIN 1B"/>
    <property type="match status" value="1"/>
</dbReference>
<feature type="domain" description="C2" evidence="5">
    <location>
        <begin position="625"/>
        <end position="759"/>
    </location>
</feature>
<feature type="region of interest" description="Disordered" evidence="4">
    <location>
        <begin position="428"/>
        <end position="471"/>
    </location>
</feature>
<dbReference type="PANTHER" id="PTHR13076">
    <property type="entry name" value="COILED-COIL AND C2 DOMAIN-CONTAINING PROTEIN 1-LIKE"/>
    <property type="match status" value="1"/>
</dbReference>
<dbReference type="InterPro" id="IPR006608">
    <property type="entry name" value="CC2D1A/B_DM14"/>
</dbReference>
<feature type="non-terminal residue" evidence="6">
    <location>
        <position position="798"/>
    </location>
</feature>
<dbReference type="AlphaFoldDB" id="A0A7L1J585"/>
<dbReference type="InterPro" id="IPR035892">
    <property type="entry name" value="C2_domain_sf"/>
</dbReference>